<feature type="region of interest" description="Disordered" evidence="3">
    <location>
        <begin position="481"/>
        <end position="539"/>
    </location>
</feature>
<feature type="region of interest" description="Disordered" evidence="3">
    <location>
        <begin position="200"/>
        <end position="235"/>
    </location>
</feature>
<feature type="compositionally biased region" description="Acidic residues" evidence="3">
    <location>
        <begin position="481"/>
        <end position="499"/>
    </location>
</feature>
<dbReference type="SUPFAM" id="SSF50156">
    <property type="entry name" value="PDZ domain-like"/>
    <property type="match status" value="1"/>
</dbReference>
<feature type="compositionally biased region" description="Low complexity" evidence="3">
    <location>
        <begin position="200"/>
        <end position="223"/>
    </location>
</feature>
<dbReference type="PANTHER" id="PTHR15963">
    <property type="entry name" value="GENERAL RECEPTOR FOR PHOSPHOINOSITIDES 1-ASSOCIATED SCAFFOLD PROTEIN-RELATED"/>
    <property type="match status" value="1"/>
</dbReference>
<dbReference type="AlphaFoldDB" id="A0A6P6Y4C0"/>
<feature type="domain" description="PDZ" evidence="4">
    <location>
        <begin position="308"/>
        <end position="394"/>
    </location>
</feature>
<feature type="region of interest" description="Disordered" evidence="3">
    <location>
        <begin position="259"/>
        <end position="283"/>
    </location>
</feature>
<feature type="compositionally biased region" description="Polar residues" evidence="3">
    <location>
        <begin position="271"/>
        <end position="283"/>
    </location>
</feature>
<dbReference type="PROSITE" id="PS50106">
    <property type="entry name" value="PDZ"/>
    <property type="match status" value="1"/>
</dbReference>
<dbReference type="InterPro" id="IPR052122">
    <property type="entry name" value="Intracell_Traff_Signaling_Reg"/>
</dbReference>
<gene>
    <name evidence="6" type="primary">LOC113794408</name>
</gene>
<evidence type="ECO:0000313" key="6">
    <source>
        <dbReference type="RefSeq" id="XP_027200332.1"/>
    </source>
</evidence>
<dbReference type="OrthoDB" id="10041077at2759"/>
<proteinExistence type="predicted"/>
<feature type="compositionally biased region" description="Polar residues" evidence="3">
    <location>
        <begin position="1"/>
        <end position="11"/>
    </location>
</feature>
<accession>A0A6P6Y4C0</accession>
<dbReference type="InterPro" id="IPR001478">
    <property type="entry name" value="PDZ"/>
</dbReference>
<feature type="compositionally biased region" description="Basic residues" evidence="3">
    <location>
        <begin position="31"/>
        <end position="45"/>
    </location>
</feature>
<sequence length="650" mass="74103">MKLNKTKISSVSTTSLCSEKESSSTSQSSNIHHHHHQQNHYKHNHFHDSNPATMLLPNTTATAFRSFIKTKSTGIMIRKDHSDDDDEEVEKLCDSECSKLSNECCSTPNTADDTDVRHPEFPNTTTTPTTSTITTIKTNNVNVNDNSDLVNEQLQNRSSSDHSHDSFAIHSIDTNQSFLSSSELYEQQTETGSISSSTFITISGVNNNNNNQQQQQQQQSQKSSSKRHHHTRANPILPILKSNRFVKHSKASNILFTNKTQKNHMKKRTNSESGTTSLYSTSSQELVRSLRSDRMIITQPDEDRRRRTIIIEKQKNSFGFTLQTYGIKHGQEIELITYVDEVTYGGPAFRGGMRPGDVILSINGRDVERADHQTLVNYINSCEKTMRLVVLFEDCVRKIELHLEFIKLQKSLQQKLTQLDILNQREDQILLNAALRNCSSNENNNNNDENFAKQLQMKKKYASKSLNVSLNDLDDCRYDIDYENEDDDDDDDDDDDGILVDDRIRQRKDYSTSTFPRHTSHAIGHINNNNNNNKNNNQTNIQIGKNLEENVILIDADDNETANNNYEDKRNGNNNDRQNDNNDNCKQSISLPQSVHNSLDCLTNEAYEDDENLMLDHNKNNQSTKTSNHKKNPSTISIHSSDSRDFITKL</sequence>
<feature type="compositionally biased region" description="Low complexity" evidence="3">
    <location>
        <begin position="12"/>
        <end position="30"/>
    </location>
</feature>
<dbReference type="InParanoid" id="A0A6P6Y4C0"/>
<organism evidence="5 6">
    <name type="scientific">Dermatophagoides pteronyssinus</name>
    <name type="common">European house dust mite</name>
    <dbReference type="NCBI Taxonomy" id="6956"/>
    <lineage>
        <taxon>Eukaryota</taxon>
        <taxon>Metazoa</taxon>
        <taxon>Ecdysozoa</taxon>
        <taxon>Arthropoda</taxon>
        <taxon>Chelicerata</taxon>
        <taxon>Arachnida</taxon>
        <taxon>Acari</taxon>
        <taxon>Acariformes</taxon>
        <taxon>Sarcoptiformes</taxon>
        <taxon>Astigmata</taxon>
        <taxon>Psoroptidia</taxon>
        <taxon>Analgoidea</taxon>
        <taxon>Pyroglyphidae</taxon>
        <taxon>Dermatophagoidinae</taxon>
        <taxon>Dermatophagoides</taxon>
    </lineage>
</organism>
<dbReference type="CDD" id="cd06713">
    <property type="entry name" value="PDZ_tamalin_CYTIP-like"/>
    <property type="match status" value="1"/>
</dbReference>
<feature type="compositionally biased region" description="Basic and acidic residues" evidence="3">
    <location>
        <begin position="500"/>
        <end position="510"/>
    </location>
</feature>
<dbReference type="OMA" id="TSHAIGH"/>
<dbReference type="GO" id="GO:0005737">
    <property type="term" value="C:cytoplasm"/>
    <property type="evidence" value="ECO:0007669"/>
    <property type="project" value="UniProtKB-SubCell"/>
</dbReference>
<reference evidence="6" key="1">
    <citation type="submission" date="2025-08" db="UniProtKB">
        <authorList>
            <consortium name="RefSeq"/>
        </authorList>
    </citation>
    <scope>IDENTIFICATION</scope>
    <source>
        <strain evidence="6">Airmid</strain>
    </source>
</reference>
<evidence type="ECO:0000259" key="4">
    <source>
        <dbReference type="PROSITE" id="PS50106"/>
    </source>
</evidence>
<feature type="region of interest" description="Disordered" evidence="3">
    <location>
        <begin position="560"/>
        <end position="586"/>
    </location>
</feature>
<protein>
    <submittedName>
        <fullName evidence="6">Uncharacterized protein DDB_G0283357-like</fullName>
    </submittedName>
</protein>
<name>A0A6P6Y4C0_DERPT</name>
<feature type="compositionally biased region" description="Low complexity" evidence="3">
    <location>
        <begin position="523"/>
        <end position="539"/>
    </location>
</feature>
<dbReference type="SMART" id="SM00228">
    <property type="entry name" value="PDZ"/>
    <property type="match status" value="1"/>
</dbReference>
<comment type="subcellular location">
    <subcellularLocation>
        <location evidence="1">Cytoplasm</location>
    </subcellularLocation>
</comment>
<keyword evidence="5" id="KW-1185">Reference proteome</keyword>
<feature type="compositionally biased region" description="Low complexity" evidence="3">
    <location>
        <begin position="572"/>
        <end position="584"/>
    </location>
</feature>
<dbReference type="KEGG" id="dpte:113794408"/>
<feature type="compositionally biased region" description="Basic and acidic residues" evidence="3">
    <location>
        <begin position="641"/>
        <end position="650"/>
    </location>
</feature>
<keyword evidence="2" id="KW-0963">Cytoplasm</keyword>
<feature type="region of interest" description="Disordered" evidence="3">
    <location>
        <begin position="1"/>
        <end position="47"/>
    </location>
</feature>
<dbReference type="Gene3D" id="2.30.42.10">
    <property type="match status" value="1"/>
</dbReference>
<dbReference type="Pfam" id="PF00595">
    <property type="entry name" value="PDZ"/>
    <property type="match status" value="1"/>
</dbReference>
<evidence type="ECO:0000256" key="2">
    <source>
        <dbReference type="ARBA" id="ARBA00022490"/>
    </source>
</evidence>
<dbReference type="Proteomes" id="UP000515146">
    <property type="component" value="Unplaced"/>
</dbReference>
<evidence type="ECO:0000256" key="1">
    <source>
        <dbReference type="ARBA" id="ARBA00004496"/>
    </source>
</evidence>
<evidence type="ECO:0000256" key="3">
    <source>
        <dbReference type="SAM" id="MobiDB-lite"/>
    </source>
</evidence>
<dbReference type="InterPro" id="IPR036034">
    <property type="entry name" value="PDZ_sf"/>
</dbReference>
<evidence type="ECO:0000313" key="5">
    <source>
        <dbReference type="Proteomes" id="UP000515146"/>
    </source>
</evidence>
<feature type="region of interest" description="Disordered" evidence="3">
    <location>
        <begin position="616"/>
        <end position="650"/>
    </location>
</feature>
<dbReference type="RefSeq" id="XP_027200332.1">
    <property type="nucleotide sequence ID" value="XM_027344531.1"/>
</dbReference>
<dbReference type="PANTHER" id="PTHR15963:SF5">
    <property type="entry name" value="SHORT SPINDLE 6, ISOFORM A"/>
    <property type="match status" value="1"/>
</dbReference>